<dbReference type="Proteomes" id="UP000317422">
    <property type="component" value="Unassembled WGS sequence"/>
</dbReference>
<gene>
    <name evidence="2" type="ORF">FHX37_1911</name>
</gene>
<evidence type="ECO:0000313" key="2">
    <source>
        <dbReference type="EMBL" id="TQN31986.1"/>
    </source>
</evidence>
<comment type="caution">
    <text evidence="2">The sequence shown here is derived from an EMBL/GenBank/DDBJ whole genome shotgun (WGS) entry which is preliminary data.</text>
</comment>
<sequence>MTLPLAAFVPLVPLLSFSPSGGGESRFPHGAHKGQGLRARWLRPGGNRHRRLRDSAAVPSHRWARATPGPALSAVSPGSVTLPEAAL</sequence>
<dbReference type="EMBL" id="VFQC01000001">
    <property type="protein sequence ID" value="TQN31986.1"/>
    <property type="molecule type" value="Genomic_DNA"/>
</dbReference>
<evidence type="ECO:0000313" key="3">
    <source>
        <dbReference type="Proteomes" id="UP000317422"/>
    </source>
</evidence>
<evidence type="ECO:0000256" key="1">
    <source>
        <dbReference type="SAM" id="MobiDB-lite"/>
    </source>
</evidence>
<name>A0A543NJL1_9ACTN</name>
<proteinExistence type="predicted"/>
<feature type="region of interest" description="Disordered" evidence="1">
    <location>
        <begin position="52"/>
        <end position="87"/>
    </location>
</feature>
<protein>
    <submittedName>
        <fullName evidence="2">Uncharacterized protein</fullName>
    </submittedName>
</protein>
<dbReference type="AlphaFoldDB" id="A0A543NJL1"/>
<accession>A0A543NJL1</accession>
<keyword evidence="3" id="KW-1185">Reference proteome</keyword>
<reference evidence="2 3" key="1">
    <citation type="submission" date="2019-06" db="EMBL/GenBank/DDBJ databases">
        <title>Sequencing the genomes of 1000 actinobacteria strains.</title>
        <authorList>
            <person name="Klenk H.-P."/>
        </authorList>
    </citation>
    <scope>NUCLEOTIDE SEQUENCE [LARGE SCALE GENOMIC DNA]</scope>
    <source>
        <strain evidence="2 3">DSM 45015</strain>
    </source>
</reference>
<organism evidence="2 3">
    <name type="scientific">Haloactinospora alba</name>
    <dbReference type="NCBI Taxonomy" id="405555"/>
    <lineage>
        <taxon>Bacteria</taxon>
        <taxon>Bacillati</taxon>
        <taxon>Actinomycetota</taxon>
        <taxon>Actinomycetes</taxon>
        <taxon>Streptosporangiales</taxon>
        <taxon>Nocardiopsidaceae</taxon>
        <taxon>Haloactinospora</taxon>
    </lineage>
</organism>